<feature type="non-terminal residue" evidence="1">
    <location>
        <position position="59"/>
    </location>
</feature>
<organism evidence="1 3">
    <name type="scientific">Cirrhinus mrigala</name>
    <name type="common">Mrigala</name>
    <dbReference type="NCBI Taxonomy" id="683832"/>
    <lineage>
        <taxon>Eukaryota</taxon>
        <taxon>Metazoa</taxon>
        <taxon>Chordata</taxon>
        <taxon>Craniata</taxon>
        <taxon>Vertebrata</taxon>
        <taxon>Euteleostomi</taxon>
        <taxon>Actinopterygii</taxon>
        <taxon>Neopterygii</taxon>
        <taxon>Teleostei</taxon>
        <taxon>Ostariophysi</taxon>
        <taxon>Cypriniformes</taxon>
        <taxon>Cyprinidae</taxon>
        <taxon>Labeoninae</taxon>
        <taxon>Labeonini</taxon>
        <taxon>Cirrhinus</taxon>
    </lineage>
</organism>
<feature type="non-terminal residue" evidence="1">
    <location>
        <position position="1"/>
    </location>
</feature>
<dbReference type="EMBL" id="JAMKFB020000016">
    <property type="protein sequence ID" value="KAL0172870.1"/>
    <property type="molecule type" value="Genomic_DNA"/>
</dbReference>
<evidence type="ECO:0000313" key="1">
    <source>
        <dbReference type="EMBL" id="KAL0172870.1"/>
    </source>
</evidence>
<sequence>VRRYYTAGKLIAWSLMHGGPGIKALDATLFQLMCGQNVKVEDFDWHNLSDGDTQDKVRQ</sequence>
<gene>
    <name evidence="2" type="ORF">M9458_020969</name>
    <name evidence="1" type="ORF">M9458_033181</name>
</gene>
<reference evidence="1 3" key="1">
    <citation type="submission" date="2024-05" db="EMBL/GenBank/DDBJ databases">
        <title>Genome sequencing and assembly of Indian major carp, Cirrhinus mrigala (Hamilton, 1822).</title>
        <authorList>
            <person name="Mohindra V."/>
            <person name="Chowdhury L.M."/>
            <person name="Lal K."/>
            <person name="Jena J.K."/>
        </authorList>
    </citation>
    <scope>NUCLEOTIDE SEQUENCE [LARGE SCALE GENOMIC DNA]</scope>
    <source>
        <strain evidence="1">CM1030</strain>
        <tissue evidence="1">Blood</tissue>
    </source>
</reference>
<dbReference type="AlphaFoldDB" id="A0ABD0PGI9"/>
<evidence type="ECO:0000313" key="2">
    <source>
        <dbReference type="EMBL" id="KAL0185272.1"/>
    </source>
</evidence>
<evidence type="ECO:0000313" key="3">
    <source>
        <dbReference type="Proteomes" id="UP001529510"/>
    </source>
</evidence>
<comment type="caution">
    <text evidence="1">The sequence shown here is derived from an EMBL/GenBank/DDBJ whole genome shotgun (WGS) entry which is preliminary data.</text>
</comment>
<protein>
    <submittedName>
        <fullName evidence="1">Uncharacterized protein</fullName>
    </submittedName>
</protein>
<name>A0ABD0PGI9_CIRMR</name>
<dbReference type="EMBL" id="JAMKFB020000009">
    <property type="protein sequence ID" value="KAL0185272.1"/>
    <property type="molecule type" value="Genomic_DNA"/>
</dbReference>
<proteinExistence type="predicted"/>
<accession>A0ABD0PGI9</accession>
<dbReference type="Proteomes" id="UP001529510">
    <property type="component" value="Unassembled WGS sequence"/>
</dbReference>
<keyword evidence="3" id="KW-1185">Reference proteome</keyword>